<dbReference type="Ensembl" id="ENSDCDT00010018637.1">
    <property type="protein sequence ID" value="ENSDCDP00010017582.1"/>
    <property type="gene ID" value="ENSDCDG00010008048.1"/>
</dbReference>
<reference evidence="1" key="2">
    <citation type="submission" date="2025-08" db="UniProtKB">
        <authorList>
            <consortium name="Ensembl"/>
        </authorList>
    </citation>
    <scope>IDENTIFICATION</scope>
</reference>
<sequence length="167" mass="17871">MSYGLCDSLMVCHEKASPDRELKSTAAVNPDRASKGYVLGAPEVPSVEVAVATTGLLPCCILPLEDPVPRAGSPAWSGVAAPVPRAGSRRGKAWRPWSLGLAPQRGPAWWPRTLGLAPWCGPALRPRTLGLAPRRGPAWRPRTLVPAHNNQGRSIWVRVGPVSTRPL</sequence>
<dbReference type="Proteomes" id="UP000694580">
    <property type="component" value="Chromosome 1"/>
</dbReference>
<evidence type="ECO:0000313" key="2">
    <source>
        <dbReference type="Proteomes" id="UP000694580"/>
    </source>
</evidence>
<name>A0AAY4B9V5_9TELE</name>
<accession>A0AAY4B9V5</accession>
<organism evidence="1 2">
    <name type="scientific">Denticeps clupeoides</name>
    <name type="common">denticle herring</name>
    <dbReference type="NCBI Taxonomy" id="299321"/>
    <lineage>
        <taxon>Eukaryota</taxon>
        <taxon>Metazoa</taxon>
        <taxon>Chordata</taxon>
        <taxon>Craniata</taxon>
        <taxon>Vertebrata</taxon>
        <taxon>Euteleostomi</taxon>
        <taxon>Actinopterygii</taxon>
        <taxon>Neopterygii</taxon>
        <taxon>Teleostei</taxon>
        <taxon>Clupei</taxon>
        <taxon>Clupeiformes</taxon>
        <taxon>Denticipitoidei</taxon>
        <taxon>Denticipitidae</taxon>
        <taxon>Denticeps</taxon>
    </lineage>
</organism>
<dbReference type="GeneTree" id="ENSGT01140000286389"/>
<protein>
    <submittedName>
        <fullName evidence="1">Uncharacterized protein</fullName>
    </submittedName>
</protein>
<proteinExistence type="predicted"/>
<reference evidence="1 2" key="1">
    <citation type="submission" date="2020-06" db="EMBL/GenBank/DDBJ databases">
        <authorList>
            <consortium name="Wellcome Sanger Institute Data Sharing"/>
        </authorList>
    </citation>
    <scope>NUCLEOTIDE SEQUENCE [LARGE SCALE GENOMIC DNA]</scope>
</reference>
<reference evidence="1" key="3">
    <citation type="submission" date="2025-09" db="UniProtKB">
        <authorList>
            <consortium name="Ensembl"/>
        </authorList>
    </citation>
    <scope>IDENTIFICATION</scope>
</reference>
<dbReference type="AlphaFoldDB" id="A0AAY4B9V5"/>
<evidence type="ECO:0000313" key="1">
    <source>
        <dbReference type="Ensembl" id="ENSDCDP00010017582.1"/>
    </source>
</evidence>
<keyword evidence="2" id="KW-1185">Reference proteome</keyword>